<evidence type="ECO:0000259" key="9">
    <source>
        <dbReference type="Pfam" id="PF01764"/>
    </source>
</evidence>
<dbReference type="SUPFAM" id="SSF53474">
    <property type="entry name" value="alpha/beta-Hydrolases"/>
    <property type="match status" value="1"/>
</dbReference>
<evidence type="ECO:0000256" key="3">
    <source>
        <dbReference type="ARBA" id="ARBA00022528"/>
    </source>
</evidence>
<dbReference type="GO" id="GO:0009507">
    <property type="term" value="C:chloroplast"/>
    <property type="evidence" value="ECO:0007669"/>
    <property type="project" value="UniProtKB-SubCell"/>
</dbReference>
<dbReference type="PANTHER" id="PTHR31403:SF65">
    <property type="entry name" value="OS08G0143600 PROTEIN"/>
    <property type="match status" value="1"/>
</dbReference>
<dbReference type="OrthoDB" id="426718at2759"/>
<dbReference type="KEGG" id="sita:101760866"/>
<evidence type="ECO:0000256" key="6">
    <source>
        <dbReference type="ARBA" id="ARBA00022946"/>
    </source>
</evidence>
<dbReference type="RefSeq" id="XP_004972872.1">
    <property type="nucleotide sequence ID" value="XM_004972815.4"/>
</dbReference>
<feature type="domain" description="Fungal lipase-type" evidence="9">
    <location>
        <begin position="239"/>
        <end position="391"/>
    </location>
</feature>
<organism evidence="11 12">
    <name type="scientific">Setaria italica</name>
    <name type="common">Foxtail millet</name>
    <name type="synonym">Panicum italicum</name>
    <dbReference type="NCBI Taxonomy" id="4555"/>
    <lineage>
        <taxon>Eukaryota</taxon>
        <taxon>Viridiplantae</taxon>
        <taxon>Streptophyta</taxon>
        <taxon>Embryophyta</taxon>
        <taxon>Tracheophyta</taxon>
        <taxon>Spermatophyta</taxon>
        <taxon>Magnoliopsida</taxon>
        <taxon>Liliopsida</taxon>
        <taxon>Poales</taxon>
        <taxon>Poaceae</taxon>
        <taxon>PACMAD clade</taxon>
        <taxon>Panicoideae</taxon>
        <taxon>Panicodae</taxon>
        <taxon>Paniceae</taxon>
        <taxon>Cenchrinae</taxon>
        <taxon>Setaria</taxon>
    </lineage>
</organism>
<reference evidence="11" key="3">
    <citation type="submission" date="2018-08" db="UniProtKB">
        <authorList>
            <consortium name="EnsemblPlants"/>
        </authorList>
    </citation>
    <scope>IDENTIFICATION</scope>
    <source>
        <strain evidence="11">Yugu1</strain>
    </source>
</reference>
<evidence type="ECO:0000256" key="7">
    <source>
        <dbReference type="ARBA" id="ARBA00022963"/>
    </source>
</evidence>
<keyword evidence="8" id="KW-0443">Lipid metabolism</keyword>
<dbReference type="EnsemblPlants" id="KQL00844">
    <property type="protein sequence ID" value="KQL00844"/>
    <property type="gene ID" value="SETIT_013589mg"/>
</dbReference>
<evidence type="ECO:0000256" key="2">
    <source>
        <dbReference type="ARBA" id="ARBA00010701"/>
    </source>
</evidence>
<comment type="similarity">
    <text evidence="2">Belongs to the AB hydrolase superfamily. Lipase family.</text>
</comment>
<evidence type="ECO:0000256" key="4">
    <source>
        <dbReference type="ARBA" id="ARBA00022640"/>
    </source>
</evidence>
<dbReference type="GeneID" id="101760866"/>
<dbReference type="GO" id="GO:0004620">
    <property type="term" value="F:phospholipase activity"/>
    <property type="evidence" value="ECO:0000318"/>
    <property type="project" value="GO_Central"/>
</dbReference>
<dbReference type="GO" id="GO:0016042">
    <property type="term" value="P:lipid catabolic process"/>
    <property type="evidence" value="ECO:0007669"/>
    <property type="project" value="UniProtKB-KW"/>
</dbReference>
<evidence type="ECO:0000256" key="8">
    <source>
        <dbReference type="ARBA" id="ARBA00023098"/>
    </source>
</evidence>
<evidence type="ECO:0000313" key="10">
    <source>
        <dbReference type="EMBL" id="RCV30084.1"/>
    </source>
</evidence>
<accession>K3YH71</accession>
<dbReference type="CDD" id="cd00519">
    <property type="entry name" value="Lipase_3"/>
    <property type="match status" value="1"/>
</dbReference>
<dbReference type="OMA" id="LWPQVKA"/>
<dbReference type="Pfam" id="PF01764">
    <property type="entry name" value="Lipase_3"/>
    <property type="match status" value="1"/>
</dbReference>
<dbReference type="Gene3D" id="3.40.50.1820">
    <property type="entry name" value="alpha/beta hydrolase"/>
    <property type="match status" value="1"/>
</dbReference>
<dbReference type="InterPro" id="IPR002921">
    <property type="entry name" value="Fungal_lipase-type"/>
</dbReference>
<reference evidence="10 12" key="1">
    <citation type="journal article" date="2012" name="Nat. Biotechnol.">
        <title>Reference genome sequence of the model plant Setaria.</title>
        <authorList>
            <person name="Bennetzen J.L."/>
            <person name="Schmutz J."/>
            <person name="Wang H."/>
            <person name="Percifield R."/>
            <person name="Hawkins J."/>
            <person name="Pontaroli A.C."/>
            <person name="Estep M."/>
            <person name="Feng L."/>
            <person name="Vaughn J.N."/>
            <person name="Grimwood J."/>
            <person name="Jenkins J."/>
            <person name="Barry K."/>
            <person name="Lindquist E."/>
            <person name="Hellsten U."/>
            <person name="Deshpande S."/>
            <person name="Wang X."/>
            <person name="Wu X."/>
            <person name="Mitros T."/>
            <person name="Triplett J."/>
            <person name="Yang X."/>
            <person name="Ye C.Y."/>
            <person name="Mauro-Herrera M."/>
            <person name="Wang L."/>
            <person name="Li P."/>
            <person name="Sharma M."/>
            <person name="Sharma R."/>
            <person name="Ronald P.C."/>
            <person name="Panaud O."/>
            <person name="Kellogg E.A."/>
            <person name="Brutnell T.P."/>
            <person name="Doust A.N."/>
            <person name="Tuskan G.A."/>
            <person name="Rokhsar D."/>
            <person name="Devos K.M."/>
        </authorList>
    </citation>
    <scope>NUCLEOTIDE SEQUENCE [LARGE SCALE GENOMIC DNA]</scope>
    <source>
        <strain evidence="12">cv. Yugu1</strain>
        <strain evidence="10">Yugu1</strain>
    </source>
</reference>
<dbReference type="Gramene" id="KQL00844">
    <property type="protein sequence ID" value="KQL00844"/>
    <property type="gene ID" value="SETIT_013589mg"/>
</dbReference>
<comment type="subcellular location">
    <subcellularLocation>
        <location evidence="1">Plastid</location>
        <location evidence="1">Chloroplast</location>
    </subcellularLocation>
</comment>
<dbReference type="InterPro" id="IPR029058">
    <property type="entry name" value="AB_hydrolase_fold"/>
</dbReference>
<keyword evidence="6" id="KW-0809">Transit peptide</keyword>
<keyword evidence="3" id="KW-0150">Chloroplast</keyword>
<proteinExistence type="inferred from homology"/>
<gene>
    <name evidence="11" type="primary">LOC101760866</name>
    <name evidence="10" type="ORF">SETIT_6G065700v2</name>
</gene>
<reference evidence="10" key="2">
    <citation type="submission" date="2015-07" db="EMBL/GenBank/DDBJ databases">
        <authorList>
            <person name="Noorani M."/>
        </authorList>
    </citation>
    <scope>NUCLEOTIDE SEQUENCE</scope>
    <source>
        <strain evidence="10">Yugu1</strain>
    </source>
</reference>
<evidence type="ECO:0000256" key="1">
    <source>
        <dbReference type="ARBA" id="ARBA00004229"/>
    </source>
</evidence>
<keyword evidence="5" id="KW-0378">Hydrolase</keyword>
<dbReference type="eggNOG" id="KOG4569">
    <property type="taxonomic scope" value="Eukaryota"/>
</dbReference>
<evidence type="ECO:0000313" key="11">
    <source>
        <dbReference type="EnsemblPlants" id="KQL00844"/>
    </source>
</evidence>
<evidence type="ECO:0000313" key="12">
    <source>
        <dbReference type="Proteomes" id="UP000004995"/>
    </source>
</evidence>
<protein>
    <recommendedName>
        <fullName evidence="9">Fungal lipase-type domain-containing protein</fullName>
    </recommendedName>
</protein>
<evidence type="ECO:0000256" key="5">
    <source>
        <dbReference type="ARBA" id="ARBA00022801"/>
    </source>
</evidence>
<keyword evidence="12" id="KW-1185">Reference proteome</keyword>
<dbReference type="Proteomes" id="UP000004995">
    <property type="component" value="Unassembled WGS sequence"/>
</dbReference>
<keyword evidence="7" id="KW-0442">Lipid degradation</keyword>
<name>K3YH71_SETIT</name>
<dbReference type="EMBL" id="CM003533">
    <property type="protein sequence ID" value="RCV30084.1"/>
    <property type="molecule type" value="Genomic_DNA"/>
</dbReference>
<sequence>MSTAAAPPSLTLHRPAVTATARVAAAAAPGNTVHLANLDKLFRNRGAALESSAAPAPAAVEPVVAGTKRRQQPLLRLPFLARAKGEALREDSAAPAMSPRRLERLLQPVAPDGPSPRGNIAAVWRRLHGEDGWRGLLDPLHPDLRREIVRYGEFVDAAYGAFLSRPDAEPGHRHRAPRVPLQDAAYRVTAPLFATSSAGFPAWLAAAAPCAAQRTSLVGYVAVCDSPAEVRRMGRRDIVIALRGTCTVLEWAENVRAGLVPAADSNADASPEYSKAKVECGFWNLYKTAGDRSPSLSEMVVSEVRRLLEQYKGEEVSITVTGHSLGAALAVLIADELSGGVAGRAKAPVAVFSFGGPRVGNRAFASRVEARGARVLRVVNAHDVVPRFPPRLPLQGYADVGRELRLDSRASPFLRPDADYACCHDLEAYIHLVDGFLGSHCPFRDNAKRSILRLVKNQGGNVKQLYMSKAKDMRIQLDGGADMPGSSMLGRVDMPGAASTVVECVH</sequence>
<dbReference type="EMBL" id="AGNK02003574">
    <property type="status" value="NOT_ANNOTATED_CDS"/>
    <property type="molecule type" value="Genomic_DNA"/>
</dbReference>
<keyword evidence="4" id="KW-0934">Plastid</keyword>
<dbReference type="HOGENOM" id="CLU_018841_3_1_1"/>
<dbReference type="AlphaFoldDB" id="K3YH71"/>
<dbReference type="PANTHER" id="PTHR31403">
    <property type="entry name" value="PHOSPHOLIPASE A1-IBETA2, CHLOROPLASTIC"/>
    <property type="match status" value="1"/>
</dbReference>